<dbReference type="GO" id="GO:0033982">
    <property type="term" value="F:3-dehydro-L-gulonate-6-phosphate decarboxylase activity"/>
    <property type="evidence" value="ECO:0007669"/>
    <property type="project" value="TreeGrafter"/>
</dbReference>
<name>A0AAW5C1D3_9FIRM</name>
<proteinExistence type="inferred from homology"/>
<evidence type="ECO:0000259" key="7">
    <source>
        <dbReference type="SMART" id="SM00934"/>
    </source>
</evidence>
<reference evidence="9" key="2">
    <citation type="submission" date="2020-02" db="EMBL/GenBank/DDBJ databases">
        <authorList>
            <person name="Littmann E."/>
            <person name="Sorbara M."/>
        </authorList>
    </citation>
    <scope>NUCLEOTIDE SEQUENCE</scope>
    <source>
        <strain evidence="9">MSK.1.17</strain>
    </source>
</reference>
<dbReference type="SUPFAM" id="SSF51366">
    <property type="entry name" value="Ribulose-phoshate binding barrel"/>
    <property type="match status" value="1"/>
</dbReference>
<dbReference type="Proteomes" id="UP001299608">
    <property type="component" value="Unassembled WGS sequence"/>
</dbReference>
<dbReference type="InterPro" id="IPR013785">
    <property type="entry name" value="Aldolase_TIM"/>
</dbReference>
<evidence type="ECO:0000256" key="5">
    <source>
        <dbReference type="ARBA" id="ARBA00023239"/>
    </source>
</evidence>
<dbReference type="FunFam" id="3.20.20.70:FF:000022">
    <property type="entry name" value="3-keto-L-gulonate-6-phosphate decarboxylase UlaD"/>
    <property type="match status" value="1"/>
</dbReference>
<dbReference type="SMART" id="SM00934">
    <property type="entry name" value="OMPdecase"/>
    <property type="match status" value="1"/>
</dbReference>
<dbReference type="GeneID" id="97209168"/>
<evidence type="ECO:0000313" key="10">
    <source>
        <dbReference type="Proteomes" id="UP000669239"/>
    </source>
</evidence>
<organism evidence="8 11">
    <name type="scientific">Enterocloster aldenensis</name>
    <dbReference type="NCBI Taxonomy" id="358742"/>
    <lineage>
        <taxon>Bacteria</taxon>
        <taxon>Bacillati</taxon>
        <taxon>Bacillota</taxon>
        <taxon>Clostridia</taxon>
        <taxon>Lachnospirales</taxon>
        <taxon>Lachnospiraceae</taxon>
        <taxon>Enterocloster</taxon>
    </lineage>
</organism>
<comment type="caution">
    <text evidence="8">The sequence shown here is derived from an EMBL/GenBank/DDBJ whole genome shotgun (WGS) entry which is preliminary data.</text>
</comment>
<dbReference type="PANTHER" id="PTHR35039">
    <property type="entry name" value="3-KETO-L-GULONATE-6-PHOSPHATE DECARBOXYLASE SGBH-RELATED"/>
    <property type="match status" value="1"/>
</dbReference>
<dbReference type="GO" id="GO:0019854">
    <property type="term" value="P:L-ascorbic acid catabolic process"/>
    <property type="evidence" value="ECO:0007669"/>
    <property type="project" value="TreeGrafter"/>
</dbReference>
<reference evidence="9 10" key="1">
    <citation type="journal article" date="2020" name="Cell Host Microbe">
        <title>Functional and Genomic Variation between Human-Derived Isolates of Lachnospiraceae Reveals Inter- and Intra-Species Diversity.</title>
        <authorList>
            <person name="Sorbara M.T."/>
            <person name="Littmann E.R."/>
            <person name="Fontana E."/>
            <person name="Moody T.U."/>
            <person name="Kohout C.E."/>
            <person name="Gjonbalaj M."/>
            <person name="Eaton V."/>
            <person name="Seok R."/>
            <person name="Leiner I.M."/>
            <person name="Pamer E.G."/>
        </authorList>
    </citation>
    <scope>NUCLEOTIDE SEQUENCE [LARGE SCALE GENOMIC DNA]</scope>
    <source>
        <strain evidence="9 10">MSK.1.17</strain>
    </source>
</reference>
<reference evidence="8" key="3">
    <citation type="submission" date="2022-01" db="EMBL/GenBank/DDBJ databases">
        <title>Collection of gut derived symbiotic bacterial strains cultured from healthy donors.</title>
        <authorList>
            <person name="Lin H."/>
            <person name="Kohout C."/>
            <person name="Waligurski E."/>
            <person name="Pamer E.G."/>
        </authorList>
    </citation>
    <scope>NUCLEOTIDE SEQUENCE</scope>
    <source>
        <strain evidence="8">DFI.6.55</strain>
    </source>
</reference>
<dbReference type="RefSeq" id="WP_118708616.1">
    <property type="nucleotide sequence ID" value="NZ_BAABZL010000001.1"/>
</dbReference>
<keyword evidence="5 8" id="KW-0456">Lyase</keyword>
<dbReference type="AlphaFoldDB" id="A0AAW5C1D3"/>
<dbReference type="InterPro" id="IPR011060">
    <property type="entry name" value="RibuloseP-bd_barrel"/>
</dbReference>
<dbReference type="Proteomes" id="UP000669239">
    <property type="component" value="Unassembled WGS sequence"/>
</dbReference>
<dbReference type="InterPro" id="IPR017553">
    <property type="entry name" value="3-hexulose-6-phosphate_synth"/>
</dbReference>
<dbReference type="GO" id="GO:0006207">
    <property type="term" value="P:'de novo' pyrimidine nucleobase biosynthetic process"/>
    <property type="evidence" value="ECO:0007669"/>
    <property type="project" value="InterPro"/>
</dbReference>
<comment type="catalytic activity">
    <reaction evidence="1">
        <text>D-ribulose 5-phosphate + formaldehyde = D-arabino-hex-3-ulose 6-phosphate</text>
        <dbReference type="Rhea" id="RHEA:25201"/>
        <dbReference type="ChEBI" id="CHEBI:16842"/>
        <dbReference type="ChEBI" id="CHEBI:58121"/>
        <dbReference type="ChEBI" id="CHEBI:58542"/>
        <dbReference type="EC" id="4.1.2.43"/>
    </reaction>
</comment>
<dbReference type="EMBL" id="JAKNGE010000012">
    <property type="protein sequence ID" value="MCG4746054.1"/>
    <property type="molecule type" value="Genomic_DNA"/>
</dbReference>
<evidence type="ECO:0000313" key="8">
    <source>
        <dbReference type="EMBL" id="MCG4746054.1"/>
    </source>
</evidence>
<dbReference type="GO" id="GO:0043801">
    <property type="term" value="F:hexulose-6-phosphate synthase activity"/>
    <property type="evidence" value="ECO:0007669"/>
    <property type="project" value="UniProtKB-EC"/>
</dbReference>
<accession>A0AAW5C1D3</accession>
<comment type="pathway">
    <text evidence="2">One-carbon metabolism; formaldehyde assimilation via RuMP pathway; D-fructose 6-phosphate from D-ribulose 5-phosphate and formaldehyde: step 1/2.</text>
</comment>
<dbReference type="EMBL" id="JAAITT010000038">
    <property type="protein sequence ID" value="NSJ51275.1"/>
    <property type="molecule type" value="Genomic_DNA"/>
</dbReference>
<dbReference type="Gene3D" id="3.20.20.70">
    <property type="entry name" value="Aldolase class I"/>
    <property type="match status" value="1"/>
</dbReference>
<protein>
    <recommendedName>
        <fullName evidence="4">3-hexulose-6-phosphate synthase</fullName>
        <ecNumber evidence="4">4.1.2.43</ecNumber>
    </recommendedName>
</protein>
<evidence type="ECO:0000256" key="3">
    <source>
        <dbReference type="ARBA" id="ARBA00006350"/>
    </source>
</evidence>
<dbReference type="NCBIfam" id="TIGR03128">
    <property type="entry name" value="RuMP_HxlA"/>
    <property type="match status" value="1"/>
</dbReference>
<keyword evidence="6" id="KW-0119">Carbohydrate metabolism</keyword>
<evidence type="ECO:0000313" key="11">
    <source>
        <dbReference type="Proteomes" id="UP001299608"/>
    </source>
</evidence>
<evidence type="ECO:0000256" key="1">
    <source>
        <dbReference type="ARBA" id="ARBA00000718"/>
    </source>
</evidence>
<evidence type="ECO:0000313" key="9">
    <source>
        <dbReference type="EMBL" id="NSJ51275.1"/>
    </source>
</evidence>
<feature type="domain" description="Orotidine 5'-phosphate decarboxylase" evidence="7">
    <location>
        <begin position="2"/>
        <end position="204"/>
    </location>
</feature>
<evidence type="ECO:0000256" key="4">
    <source>
        <dbReference type="ARBA" id="ARBA00012890"/>
    </source>
</evidence>
<evidence type="ECO:0000256" key="2">
    <source>
        <dbReference type="ARBA" id="ARBA00005014"/>
    </source>
</evidence>
<dbReference type="GO" id="GO:0004590">
    <property type="term" value="F:orotidine-5'-phosphate decarboxylase activity"/>
    <property type="evidence" value="ECO:0007669"/>
    <property type="project" value="InterPro"/>
</dbReference>
<keyword evidence="10" id="KW-1185">Reference proteome</keyword>
<sequence>MELQVALDCKDLSEALAVMKEIYPYVDIAELGTPLMYNEGTRAVREMKKAFPDVKVLADMKLLDGGYDIAKIAYEEGADIVTVAGVTNNSVIARAVEAAREFGKECFVDLISVDDIVQRAEEVDALGADCIGVHTSHDTIEGGNQAPTKDLSRIKVVIKRARTSISGGIKAEFIDDIVSFGPDVVIVGSGIMQAEDKRGTAKLIYEAIHG</sequence>
<comment type="similarity">
    <text evidence="3">Belongs to the HPS/KGPDC family. HPS subfamily.</text>
</comment>
<dbReference type="Pfam" id="PF00215">
    <property type="entry name" value="OMPdecase"/>
    <property type="match status" value="1"/>
</dbReference>
<dbReference type="PANTHER" id="PTHR35039:SF3">
    <property type="entry name" value="3-KETO-L-GULONATE-6-PHOSPHATE DECARBOXYLASE SGBH-RELATED"/>
    <property type="match status" value="1"/>
</dbReference>
<evidence type="ECO:0000256" key="6">
    <source>
        <dbReference type="ARBA" id="ARBA00023277"/>
    </source>
</evidence>
<dbReference type="InterPro" id="IPR001754">
    <property type="entry name" value="OMPdeCOase_dom"/>
</dbReference>
<dbReference type="EC" id="4.1.2.43" evidence="4"/>
<gene>
    <name evidence="9" type="ORF">G5B36_21555</name>
    <name evidence="8" type="ORF">L0N08_11570</name>
</gene>